<reference evidence="4 5" key="1">
    <citation type="submission" date="2018-02" db="EMBL/GenBank/DDBJ databases">
        <title>Comparative genomes isolates from brazilian mangrove.</title>
        <authorList>
            <person name="Araujo J.E."/>
            <person name="Taketani R.G."/>
            <person name="Silva M.C.P."/>
            <person name="Loureco M.V."/>
            <person name="Andreote F.D."/>
        </authorList>
    </citation>
    <scope>NUCLEOTIDE SEQUENCE [LARGE SCALE GENOMIC DNA]</scope>
    <source>
        <strain evidence="4 5">NAP PRIS-MGV</strain>
    </source>
</reference>
<dbReference type="Pfam" id="PF13620">
    <property type="entry name" value="CarboxypepD_reg"/>
    <property type="match status" value="4"/>
</dbReference>
<keyword evidence="2" id="KW-0472">Membrane</keyword>
<evidence type="ECO:0000313" key="4">
    <source>
        <dbReference type="EMBL" id="PQO36511.1"/>
    </source>
</evidence>
<feature type="transmembrane region" description="Helical" evidence="2">
    <location>
        <begin position="12"/>
        <end position="34"/>
    </location>
</feature>
<feature type="region of interest" description="Disordered" evidence="1">
    <location>
        <begin position="752"/>
        <end position="777"/>
    </location>
</feature>
<dbReference type="PANTHER" id="PTHR34978">
    <property type="entry name" value="POSSIBLE SENSOR-TRANSDUCER PROTEIN BLAR"/>
    <property type="match status" value="1"/>
</dbReference>
<dbReference type="SUPFAM" id="SSF49464">
    <property type="entry name" value="Carboxypeptidase regulatory domain-like"/>
    <property type="match status" value="4"/>
</dbReference>
<comment type="caution">
    <text evidence="4">The sequence shown here is derived from an EMBL/GenBank/DDBJ whole genome shotgun (WGS) entry which is preliminary data.</text>
</comment>
<dbReference type="OrthoDB" id="222215at2"/>
<dbReference type="CDD" id="cd07341">
    <property type="entry name" value="M56_BlaR1_MecR1_like"/>
    <property type="match status" value="1"/>
</dbReference>
<dbReference type="EMBL" id="PUIB01000013">
    <property type="protein sequence ID" value="PQO36511.1"/>
    <property type="molecule type" value="Genomic_DNA"/>
</dbReference>
<name>A0A2S8FWF5_9BACT</name>
<dbReference type="PANTHER" id="PTHR34978:SF3">
    <property type="entry name" value="SLR0241 PROTEIN"/>
    <property type="match status" value="1"/>
</dbReference>
<keyword evidence="2" id="KW-1133">Transmembrane helix</keyword>
<dbReference type="RefSeq" id="WP_105354598.1">
    <property type="nucleotide sequence ID" value="NZ_PUIB01000013.1"/>
</dbReference>
<feature type="transmembrane region" description="Helical" evidence="2">
    <location>
        <begin position="161"/>
        <end position="182"/>
    </location>
</feature>
<evidence type="ECO:0000256" key="1">
    <source>
        <dbReference type="SAM" id="MobiDB-lite"/>
    </source>
</evidence>
<sequence>MLLEFAVPACWFLFGLSWKVLLLAIIIGAGLRLARVESATWSHRAWTLGLIGMLAMPLLVGLAPRIPLAILAAVASPSPPEEPASVAAIPATVDKTATPISASTQQSPFKAAQPAVPPAMIVEMPTALPEPPSPARATQSAIETGDAVNTPKKLSRWIDTAAAAIVLVYLAGAAIILVRLAVGVWQCQRLIRRCASADLSDQQRLLTGTVRVLESVEVIVPICLGVLRPTIILPADWRTWRTVSIDMALAHEAEHIRRRDPLMATLALANAALYWFHPVAWFLRRQLADLAEHACDDAVISQLDRRPSYAHSLVQMAIRVSDGAGRFERLGIGMARRPQVEERVDRIMDEQRTLSQRIGLQGSTVLFLLIAVAAVVAAGVTAVRQSHGQEATPPVAAKSITGVVVSHEDRPVVGAEVRLATYNKTISNYEDRVTQTDAAGKFRFDDVTAGTHRLVAIYQDQASRDKRYGGPKVNPGEEVQLKLQPAPALQVEVLDAASGKPISEGRVRLTWSDVGRDQPIDANGVALIRGLTPELWTIEVQAKGYAEHGEAIQLAGTDTAKILARLEPGFVLSGVVRDEDGSPVADAGFSVFPGDLRGGQIEYMTTDAQGRYRFDYLPRQGLRLMVSKEGYDSLQESFGEIGAPMGKRTHDLTLARRKHGGSIEGTVVDAEGKPIAGAELSNPGSSTKFIRKTKTDAAGKYRLDDLYARGRRHLLFVRADGMAPQELQVTPGTLEKPAQLPIRMSPGRTISGTVVDQQGTPLSGVTVDYRGPTGHDDLEYSRRTTTNAEGRFTLDSLTATAPLTFQKLGRSTISDREFPQEDQQPIVVTLLAEGVIRGRAVDDKTGKPVSPILLKVTFSPERTADDPNGSLRSMSVVEGEKFAKPDGTFEQRGHVQGMPLQVTIEAPGYRKEVKTRVVAAAADQAQQQEFRLKPIDDAQLRTYAGVVVDKDGVGVPGVELRLIASKLRRFPPRDDFPFNWTMVRRGQLDNNAKVTQFLTATTDQEGTFKFTGVLPGPDIELAYWGGGASQGRVENWERLTEEEQRNIVVKTIAVGSLQGKINRKRFADFDRLMLSGGGDFVAVKMDAGGSEYSAQNVSAGSYELQVYGPTREMKLADRTYQTNDVIYRERVTIEPGVTKRLDVGFAEPAAVAKPLAEMQQTQTAPDAEPAKESADPQIAGQIVDSAGKPIAGARMWLPIAYNSEPSTLEAVADAAGKFSFVVPQEKIDADRTHLMGTAWCYAPEYQIGSVNLSRQLRHGLQQPVQITLEPVTDTAFVVETLTGDPIPGVRVDPLNYKAERGYDMVPKPMQELLGKVTDNAGRVMMPQFGRGYLSHLKLTSPEYGEQQLRVINREDVAAERHITLMPTGRVAGKLMTDDPDVLASAKISLIPANRDQMHAQGYAVTTPDDHGAFEVPRIAAGEYRISVYFKDADLHVRARTPESIRVDVDRMTKVELPIEQAIPIRGRVRTQEGQRPIEGAMVSITKTGAFGVQQLFTDANGEYTGYYLPGETVRMQLIIRPKAYDYWIEPPDKDWMKGYEIPADATEFTLPPIELVETEQIAGKLIDTNERPVAGYDLTAVQGNRRFSFARSDADGTFTFHLPKGFAADGYELHPTNGRGGSVKARVLSDSPLLLQLP</sequence>
<evidence type="ECO:0000259" key="3">
    <source>
        <dbReference type="Pfam" id="PF05569"/>
    </source>
</evidence>
<dbReference type="InterPro" id="IPR008969">
    <property type="entry name" value="CarboxyPept-like_regulatory"/>
</dbReference>
<dbReference type="Pfam" id="PF05569">
    <property type="entry name" value="Peptidase_M56"/>
    <property type="match status" value="1"/>
</dbReference>
<gene>
    <name evidence="4" type="ORF">C5Y98_12500</name>
</gene>
<dbReference type="InterPro" id="IPR013784">
    <property type="entry name" value="Carb-bd-like_fold"/>
</dbReference>
<protein>
    <recommendedName>
        <fullName evidence="3">Peptidase M56 domain-containing protein</fullName>
    </recommendedName>
</protein>
<dbReference type="Gene3D" id="2.60.40.1120">
    <property type="entry name" value="Carboxypeptidase-like, regulatory domain"/>
    <property type="match status" value="4"/>
</dbReference>
<feature type="transmembrane region" description="Helical" evidence="2">
    <location>
        <begin position="358"/>
        <end position="380"/>
    </location>
</feature>
<dbReference type="Proteomes" id="UP000239388">
    <property type="component" value="Unassembled WGS sequence"/>
</dbReference>
<accession>A0A2S8FWF5</accession>
<evidence type="ECO:0000256" key="2">
    <source>
        <dbReference type="SAM" id="Phobius"/>
    </source>
</evidence>
<dbReference type="InterPro" id="IPR008756">
    <property type="entry name" value="Peptidase_M56"/>
</dbReference>
<evidence type="ECO:0000313" key="5">
    <source>
        <dbReference type="Proteomes" id="UP000239388"/>
    </source>
</evidence>
<feature type="domain" description="Peptidase M56" evidence="3">
    <location>
        <begin position="137"/>
        <end position="321"/>
    </location>
</feature>
<keyword evidence="2" id="KW-0812">Transmembrane</keyword>
<feature type="compositionally biased region" description="Polar residues" evidence="1">
    <location>
        <begin position="752"/>
        <end position="763"/>
    </location>
</feature>
<proteinExistence type="predicted"/>
<dbReference type="SUPFAM" id="SSF49452">
    <property type="entry name" value="Starch-binding domain-like"/>
    <property type="match status" value="1"/>
</dbReference>
<organism evidence="4 5">
    <name type="scientific">Blastopirellula marina</name>
    <dbReference type="NCBI Taxonomy" id="124"/>
    <lineage>
        <taxon>Bacteria</taxon>
        <taxon>Pseudomonadati</taxon>
        <taxon>Planctomycetota</taxon>
        <taxon>Planctomycetia</taxon>
        <taxon>Pirellulales</taxon>
        <taxon>Pirellulaceae</taxon>
        <taxon>Blastopirellula</taxon>
    </lineage>
</organism>
<feature type="transmembrane region" description="Helical" evidence="2">
    <location>
        <begin position="46"/>
        <end position="75"/>
    </location>
</feature>
<dbReference type="GO" id="GO:0030246">
    <property type="term" value="F:carbohydrate binding"/>
    <property type="evidence" value="ECO:0007669"/>
    <property type="project" value="InterPro"/>
</dbReference>
<dbReference type="InterPro" id="IPR052173">
    <property type="entry name" value="Beta-lactam_resp_regulator"/>
</dbReference>